<dbReference type="InterPro" id="IPR023561">
    <property type="entry name" value="Carbonic_anhydrase_a-class"/>
</dbReference>
<dbReference type="PANTHER" id="PTHR18952">
    <property type="entry name" value="CARBONIC ANHYDRASE"/>
    <property type="match status" value="1"/>
</dbReference>
<evidence type="ECO:0000256" key="6">
    <source>
        <dbReference type="ARBA" id="ARBA00048348"/>
    </source>
</evidence>
<dbReference type="InterPro" id="IPR036398">
    <property type="entry name" value="CA_dom_sf"/>
</dbReference>
<feature type="domain" description="Alpha-carbonic anhydrase" evidence="7">
    <location>
        <begin position="2"/>
        <end position="207"/>
    </location>
</feature>
<keyword evidence="9" id="KW-1185">Reference proteome</keyword>
<dbReference type="InterPro" id="IPR041891">
    <property type="entry name" value="Alpha_CA_prokaryot-like"/>
</dbReference>
<protein>
    <recommendedName>
        <fullName evidence="2">carbonic anhydrase</fullName>
        <ecNumber evidence="2">4.2.1.1</ecNumber>
    </recommendedName>
</protein>
<name>A0ABS5QPR0_9LACO</name>
<evidence type="ECO:0000256" key="3">
    <source>
        <dbReference type="ARBA" id="ARBA00022723"/>
    </source>
</evidence>
<dbReference type="CDD" id="cd03124">
    <property type="entry name" value="alpha_CA_prokaryotic_like"/>
    <property type="match status" value="1"/>
</dbReference>
<evidence type="ECO:0000313" key="8">
    <source>
        <dbReference type="EMBL" id="MBS9335151.1"/>
    </source>
</evidence>
<evidence type="ECO:0000259" key="7">
    <source>
        <dbReference type="PROSITE" id="PS51144"/>
    </source>
</evidence>
<dbReference type="SMART" id="SM01057">
    <property type="entry name" value="Carb_anhydrase"/>
    <property type="match status" value="1"/>
</dbReference>
<dbReference type="Pfam" id="PF00194">
    <property type="entry name" value="Carb_anhydrase"/>
    <property type="match status" value="1"/>
</dbReference>
<proteinExistence type="predicted"/>
<keyword evidence="5" id="KW-0456">Lyase</keyword>
<keyword evidence="3" id="KW-0479">Metal-binding</keyword>
<dbReference type="PROSITE" id="PS51144">
    <property type="entry name" value="ALPHA_CA_2"/>
    <property type="match status" value="1"/>
</dbReference>
<dbReference type="Gene3D" id="3.10.200.10">
    <property type="entry name" value="Alpha carbonic anhydrase"/>
    <property type="match status" value="1"/>
</dbReference>
<evidence type="ECO:0000256" key="1">
    <source>
        <dbReference type="ARBA" id="ARBA00001947"/>
    </source>
</evidence>
<evidence type="ECO:0000256" key="4">
    <source>
        <dbReference type="ARBA" id="ARBA00022833"/>
    </source>
</evidence>
<dbReference type="Proteomes" id="UP001519418">
    <property type="component" value="Unassembled WGS sequence"/>
</dbReference>
<accession>A0ABS5QPR0</accession>
<dbReference type="EC" id="4.2.1.1" evidence="2"/>
<organism evidence="8 9">
    <name type="scientific">Fructobacillus papyriferae</name>
    <dbReference type="NCBI Taxonomy" id="2713171"/>
    <lineage>
        <taxon>Bacteria</taxon>
        <taxon>Bacillati</taxon>
        <taxon>Bacillota</taxon>
        <taxon>Bacilli</taxon>
        <taxon>Lactobacillales</taxon>
        <taxon>Lactobacillaceae</taxon>
        <taxon>Fructobacillus</taxon>
    </lineage>
</organism>
<evidence type="ECO:0000256" key="2">
    <source>
        <dbReference type="ARBA" id="ARBA00012925"/>
    </source>
</evidence>
<evidence type="ECO:0000256" key="5">
    <source>
        <dbReference type="ARBA" id="ARBA00023239"/>
    </source>
</evidence>
<dbReference type="SUPFAM" id="SSF51069">
    <property type="entry name" value="Carbonic anhydrase"/>
    <property type="match status" value="1"/>
</dbReference>
<comment type="cofactor">
    <cofactor evidence="1">
        <name>Zn(2+)</name>
        <dbReference type="ChEBI" id="CHEBI:29105"/>
    </cofactor>
</comment>
<dbReference type="PANTHER" id="PTHR18952:SF141">
    <property type="entry name" value="CARBONIC ANHYDRASE"/>
    <property type="match status" value="1"/>
</dbReference>
<keyword evidence="4" id="KW-0862">Zinc</keyword>
<comment type="caution">
    <text evidence="8">The sequence shown here is derived from an EMBL/GenBank/DDBJ whole genome shotgun (WGS) entry which is preliminary data.</text>
</comment>
<comment type="catalytic activity">
    <reaction evidence="6">
        <text>hydrogencarbonate + H(+) = CO2 + H2O</text>
        <dbReference type="Rhea" id="RHEA:10748"/>
        <dbReference type="ChEBI" id="CHEBI:15377"/>
        <dbReference type="ChEBI" id="CHEBI:15378"/>
        <dbReference type="ChEBI" id="CHEBI:16526"/>
        <dbReference type="ChEBI" id="CHEBI:17544"/>
        <dbReference type="EC" id="4.2.1.1"/>
    </reaction>
</comment>
<evidence type="ECO:0000313" key="9">
    <source>
        <dbReference type="Proteomes" id="UP001519418"/>
    </source>
</evidence>
<sequence length="211" mass="23745">MDKLDYQEQSAWRYTTKERAQSPIDVTQSAIQKGEDWSVDWSGLGKTAVLKKKPVIGDQFFATGQLKVNDRSYDLVRFHLHDGAEHYLFGKKAAAELHLVFQRPDGGTLVLAIFLEKDEASALQLAPILNGEEAFVDLQDLLPKNIQKGWAYQGTLTTPPLKEDVAWLLVDAPLAVHQSDLAFLKKSYPDNHRKVQPLNGRAVIEHRLVES</sequence>
<dbReference type="InterPro" id="IPR001148">
    <property type="entry name" value="CA_dom"/>
</dbReference>
<gene>
    <name evidence="8" type="ORF">G6R27_03770</name>
</gene>
<dbReference type="EMBL" id="JAAMFI010000002">
    <property type="protein sequence ID" value="MBS9335151.1"/>
    <property type="molecule type" value="Genomic_DNA"/>
</dbReference>
<reference evidence="8 9" key="1">
    <citation type="submission" date="2020-02" db="EMBL/GenBank/DDBJ databases">
        <title>Fructobacillus sp. isolated from paper mulberry of Taiwan.</title>
        <authorList>
            <person name="Lin S.-T."/>
        </authorList>
    </citation>
    <scope>NUCLEOTIDE SEQUENCE [LARGE SCALE GENOMIC DNA]</scope>
    <source>
        <strain evidence="8 9">M1-10</strain>
    </source>
</reference>
<dbReference type="RefSeq" id="WP_213819751.1">
    <property type="nucleotide sequence ID" value="NZ_JAAMFI010000002.1"/>
</dbReference>